<dbReference type="AlphaFoldDB" id="A0A840TDT4"/>
<evidence type="ECO:0000313" key="2">
    <source>
        <dbReference type="EMBL" id="MBB5282276.1"/>
    </source>
</evidence>
<protein>
    <recommendedName>
        <fullName evidence="4">N-acetylglutamate synthase</fullName>
    </recommendedName>
</protein>
<dbReference type="Pfam" id="PF26421">
    <property type="entry name" value="Avidin_like"/>
    <property type="match status" value="1"/>
</dbReference>
<organism evidence="2 3">
    <name type="scientific">Rhabdobacter roseus</name>
    <dbReference type="NCBI Taxonomy" id="1655419"/>
    <lineage>
        <taxon>Bacteria</taxon>
        <taxon>Pseudomonadati</taxon>
        <taxon>Bacteroidota</taxon>
        <taxon>Cytophagia</taxon>
        <taxon>Cytophagales</taxon>
        <taxon>Cytophagaceae</taxon>
        <taxon>Rhabdobacter</taxon>
    </lineage>
</organism>
<keyword evidence="3" id="KW-1185">Reference proteome</keyword>
<proteinExistence type="predicted"/>
<evidence type="ECO:0008006" key="4">
    <source>
        <dbReference type="Google" id="ProtNLM"/>
    </source>
</evidence>
<dbReference type="Proteomes" id="UP000557307">
    <property type="component" value="Unassembled WGS sequence"/>
</dbReference>
<sequence length="120" mass="13497">MISYNHKIFRSVTTTDNGDVDDHTLFYYYQQDDLVWAEYAGGDVVKGYLIAKADAQSTLDMRYQHLNAAGELRTGTCRSVPELLPDGRLRLHETWQWTSGDGSSGESVVEEVESDAPFTD</sequence>
<evidence type="ECO:0000256" key="1">
    <source>
        <dbReference type="SAM" id="MobiDB-lite"/>
    </source>
</evidence>
<name>A0A840TDT4_9BACT</name>
<dbReference type="EMBL" id="JACHGF010000001">
    <property type="protein sequence ID" value="MBB5282276.1"/>
    <property type="molecule type" value="Genomic_DNA"/>
</dbReference>
<feature type="region of interest" description="Disordered" evidence="1">
    <location>
        <begin position="96"/>
        <end position="120"/>
    </location>
</feature>
<comment type="caution">
    <text evidence="2">The sequence shown here is derived from an EMBL/GenBank/DDBJ whole genome shotgun (WGS) entry which is preliminary data.</text>
</comment>
<gene>
    <name evidence="2" type="ORF">HNQ92_000397</name>
</gene>
<dbReference type="RefSeq" id="WP_184170111.1">
    <property type="nucleotide sequence ID" value="NZ_JACHGF010000001.1"/>
</dbReference>
<accession>A0A840TDT4</accession>
<evidence type="ECO:0000313" key="3">
    <source>
        <dbReference type="Proteomes" id="UP000557307"/>
    </source>
</evidence>
<dbReference type="InterPro" id="IPR058595">
    <property type="entry name" value="Avidin-like"/>
</dbReference>
<reference evidence="2 3" key="1">
    <citation type="submission" date="2020-08" db="EMBL/GenBank/DDBJ databases">
        <title>Genomic Encyclopedia of Type Strains, Phase IV (KMG-IV): sequencing the most valuable type-strain genomes for metagenomic binning, comparative biology and taxonomic classification.</title>
        <authorList>
            <person name="Goeker M."/>
        </authorList>
    </citation>
    <scope>NUCLEOTIDE SEQUENCE [LARGE SCALE GENOMIC DNA]</scope>
    <source>
        <strain evidence="2 3">DSM 105074</strain>
    </source>
</reference>